<feature type="domain" description="Zn(2)-C6 fungal-type" evidence="3">
    <location>
        <begin position="9"/>
        <end position="37"/>
    </location>
</feature>
<protein>
    <recommendedName>
        <fullName evidence="3">Zn(2)-C6 fungal-type domain-containing protein</fullName>
    </recommendedName>
</protein>
<feature type="region of interest" description="Disordered" evidence="2">
    <location>
        <begin position="111"/>
        <end position="151"/>
    </location>
</feature>
<dbReference type="Pfam" id="PF11951">
    <property type="entry name" value="Fungal_trans_2"/>
    <property type="match status" value="1"/>
</dbReference>
<evidence type="ECO:0000313" key="4">
    <source>
        <dbReference type="EMBL" id="EKG18769.1"/>
    </source>
</evidence>
<feature type="region of interest" description="Disordered" evidence="2">
    <location>
        <begin position="575"/>
        <end position="598"/>
    </location>
</feature>
<dbReference type="STRING" id="1126212.K2S8N6"/>
<dbReference type="InterPro" id="IPR036864">
    <property type="entry name" value="Zn2-C6_fun-type_DNA-bd_sf"/>
</dbReference>
<dbReference type="PROSITE" id="PS50048">
    <property type="entry name" value="ZN2_CY6_FUNGAL_2"/>
    <property type="match status" value="1"/>
</dbReference>
<dbReference type="Proteomes" id="UP000007129">
    <property type="component" value="Unassembled WGS sequence"/>
</dbReference>
<reference evidence="4 5" key="1">
    <citation type="journal article" date="2012" name="BMC Genomics">
        <title>Tools to kill: Genome of one of the most destructive plant pathogenic fungi Macrophomina phaseolina.</title>
        <authorList>
            <person name="Islam M.S."/>
            <person name="Haque M.S."/>
            <person name="Islam M.M."/>
            <person name="Emdad E.M."/>
            <person name="Halim A."/>
            <person name="Hossen Q.M.M."/>
            <person name="Hossain M.Z."/>
            <person name="Ahmed B."/>
            <person name="Rahim S."/>
            <person name="Rahman M.S."/>
            <person name="Alam M.M."/>
            <person name="Hou S."/>
            <person name="Wan X."/>
            <person name="Saito J.A."/>
            <person name="Alam M."/>
        </authorList>
    </citation>
    <scope>NUCLEOTIDE SEQUENCE [LARGE SCALE GENOMIC DNA]</scope>
    <source>
        <strain evidence="4 5">MS6</strain>
    </source>
</reference>
<dbReference type="SMART" id="SM00066">
    <property type="entry name" value="GAL4"/>
    <property type="match status" value="1"/>
</dbReference>
<proteinExistence type="predicted"/>
<dbReference type="GO" id="GO:0000981">
    <property type="term" value="F:DNA-binding transcription factor activity, RNA polymerase II-specific"/>
    <property type="evidence" value="ECO:0007669"/>
    <property type="project" value="InterPro"/>
</dbReference>
<dbReference type="InParanoid" id="K2S8N6"/>
<keyword evidence="1" id="KW-0539">Nucleus</keyword>
<dbReference type="EMBL" id="AHHD01000177">
    <property type="protein sequence ID" value="EKG18769.1"/>
    <property type="molecule type" value="Genomic_DNA"/>
</dbReference>
<dbReference type="OrthoDB" id="4314040at2759"/>
<dbReference type="AlphaFoldDB" id="K2S8N6"/>
<dbReference type="InterPro" id="IPR021858">
    <property type="entry name" value="Fun_TF"/>
</dbReference>
<evidence type="ECO:0000313" key="5">
    <source>
        <dbReference type="Proteomes" id="UP000007129"/>
    </source>
</evidence>
<comment type="caution">
    <text evidence="4">The sequence shown here is derived from an EMBL/GenBank/DDBJ whole genome shotgun (WGS) entry which is preliminary data.</text>
</comment>
<organism evidence="4 5">
    <name type="scientific">Macrophomina phaseolina (strain MS6)</name>
    <name type="common">Charcoal rot fungus</name>
    <dbReference type="NCBI Taxonomy" id="1126212"/>
    <lineage>
        <taxon>Eukaryota</taxon>
        <taxon>Fungi</taxon>
        <taxon>Dikarya</taxon>
        <taxon>Ascomycota</taxon>
        <taxon>Pezizomycotina</taxon>
        <taxon>Dothideomycetes</taxon>
        <taxon>Dothideomycetes incertae sedis</taxon>
        <taxon>Botryosphaeriales</taxon>
        <taxon>Botryosphaeriaceae</taxon>
        <taxon>Macrophomina</taxon>
    </lineage>
</organism>
<dbReference type="InterPro" id="IPR053178">
    <property type="entry name" value="Osmoadaptation_assoc"/>
</dbReference>
<name>K2S8N6_MACPH</name>
<dbReference type="eggNOG" id="ENOG502SQWX">
    <property type="taxonomic scope" value="Eukaryota"/>
</dbReference>
<dbReference type="InterPro" id="IPR001138">
    <property type="entry name" value="Zn2Cys6_DnaBD"/>
</dbReference>
<dbReference type="VEuPathDB" id="FungiDB:MPH_03995"/>
<dbReference type="Pfam" id="PF00172">
    <property type="entry name" value="Zn_clus"/>
    <property type="match status" value="1"/>
</dbReference>
<evidence type="ECO:0000259" key="3">
    <source>
        <dbReference type="PROSITE" id="PS50048"/>
    </source>
</evidence>
<gene>
    <name evidence="4" type="ORF">MPH_03995</name>
</gene>
<dbReference type="Gene3D" id="4.10.240.10">
    <property type="entry name" value="Zn(2)-C6 fungal-type DNA-binding domain"/>
    <property type="match status" value="1"/>
</dbReference>
<accession>K2S8N6</accession>
<evidence type="ECO:0000256" key="2">
    <source>
        <dbReference type="SAM" id="MobiDB-lite"/>
    </source>
</evidence>
<dbReference type="PROSITE" id="PS00463">
    <property type="entry name" value="ZN2_CY6_FUNGAL_1"/>
    <property type="match status" value="1"/>
</dbReference>
<dbReference type="PANTHER" id="PTHR38111">
    <property type="entry name" value="ZN(2)-C6 FUNGAL-TYPE DOMAIN-CONTAINING PROTEIN-RELATED"/>
    <property type="match status" value="1"/>
</dbReference>
<sequence>MVGVPKSRGCATCRTRKIRCDEQWPVCQQCRRSDRQCPGPSNPYGKFMDEGPRQRARGMAIRNSTPTERSEQGILVLCQPQHQEQLAQQTPCTNIETVRTKLTTSGAMFRTMKMVSDEPRDDEPPSSPPARKRASPKAHSAAPADARTKKQVQRQQAVFGGLPKQPRLSGVEILTSRLVASINEKGSSNQIRLFGPFIGEVPRRLGSTSALTDAAACLTTTHSNILRKTSRNRIDPRLYAKALQSLHSAIRDPLQATSTSTLCATVLLAITEAYAMGACGVNRNFTTHMGGAARILELRDPKDFQNPASFERALLRAVTVGVALNAVFSGKEDLLTSPEWSDIAFDTAGVAEPRATMFRISRAMSHLPALARDVRAFFCSPASPSSAMPTPLSLLERAEGLHAMLDAVTPYIAATLADRARVTRVPASPAHADLWPHAYRFADAGVAFVLWFYWNMRMITFLIIVGLHTRPASARLLPSRQPTYVAALRREIRSMATNLCMSWEHARAVRPLGAMYLDVGLIVAAMGGEGGELYPASSVATSSASASPDMGWLEESGAKDGPSLFRVDSGLGDGGESMSINADGIEDTVESPWNGYDG</sequence>
<evidence type="ECO:0000256" key="1">
    <source>
        <dbReference type="ARBA" id="ARBA00023242"/>
    </source>
</evidence>
<dbReference type="SUPFAM" id="SSF57701">
    <property type="entry name" value="Zn2/Cys6 DNA-binding domain"/>
    <property type="match status" value="1"/>
</dbReference>
<dbReference type="HOGENOM" id="CLU_021599_8_1_1"/>
<dbReference type="GO" id="GO:0008270">
    <property type="term" value="F:zinc ion binding"/>
    <property type="evidence" value="ECO:0007669"/>
    <property type="project" value="InterPro"/>
</dbReference>
<dbReference type="CDD" id="cd00067">
    <property type="entry name" value="GAL4"/>
    <property type="match status" value="1"/>
</dbReference>